<dbReference type="PANTHER" id="PTHR43429:SF1">
    <property type="entry name" value="NAD(P)H SULFUR OXIDOREDUCTASE (COA-DEPENDENT)"/>
    <property type="match status" value="1"/>
</dbReference>
<protein>
    <submittedName>
        <fullName evidence="9">FAD-dependent oxidoreductase</fullName>
    </submittedName>
</protein>
<evidence type="ECO:0000256" key="4">
    <source>
        <dbReference type="ARBA" id="ARBA00022827"/>
    </source>
</evidence>
<comment type="caution">
    <text evidence="9">The sequence shown here is derived from an EMBL/GenBank/DDBJ whole genome shotgun (WGS) entry which is preliminary data.</text>
</comment>
<comment type="similarity">
    <text evidence="2">Belongs to the class-III pyridine nucleotide-disulfide oxidoreductase family.</text>
</comment>
<dbReference type="InterPro" id="IPR016156">
    <property type="entry name" value="FAD/NAD-linked_Rdtase_dimer_sf"/>
</dbReference>
<organism evidence="9 10">
    <name type="scientific">Effusibacillus consociatus</name>
    <dbReference type="NCBI Taxonomy" id="1117041"/>
    <lineage>
        <taxon>Bacteria</taxon>
        <taxon>Bacillati</taxon>
        <taxon>Bacillota</taxon>
        <taxon>Bacilli</taxon>
        <taxon>Bacillales</taxon>
        <taxon>Alicyclobacillaceae</taxon>
        <taxon>Effusibacillus</taxon>
    </lineage>
</organism>
<dbReference type="SUPFAM" id="SSF51905">
    <property type="entry name" value="FAD/NAD(P)-binding domain"/>
    <property type="match status" value="1"/>
</dbReference>
<dbReference type="InterPro" id="IPR023753">
    <property type="entry name" value="FAD/NAD-binding_dom"/>
</dbReference>
<evidence type="ECO:0000256" key="2">
    <source>
        <dbReference type="ARBA" id="ARBA00009130"/>
    </source>
</evidence>
<dbReference type="PRINTS" id="PR00368">
    <property type="entry name" value="FADPNR"/>
</dbReference>
<dbReference type="Proteomes" id="UP001596002">
    <property type="component" value="Unassembled WGS sequence"/>
</dbReference>
<feature type="domain" description="FAD/NAD(P)-binding" evidence="8">
    <location>
        <begin position="3"/>
        <end position="309"/>
    </location>
</feature>
<dbReference type="PRINTS" id="PR00469">
    <property type="entry name" value="PNDRDTASEII"/>
</dbReference>
<proteinExistence type="inferred from homology"/>
<gene>
    <name evidence="9" type="ORF">ACFO8Q_07910</name>
</gene>
<dbReference type="InterPro" id="IPR004099">
    <property type="entry name" value="Pyr_nucl-diS_OxRdtase_dimer"/>
</dbReference>
<dbReference type="Pfam" id="PF02852">
    <property type="entry name" value="Pyr_redox_dim"/>
    <property type="match status" value="1"/>
</dbReference>
<comment type="cofactor">
    <cofactor evidence="1">
        <name>FAD</name>
        <dbReference type="ChEBI" id="CHEBI:57692"/>
    </cofactor>
</comment>
<keyword evidence="4" id="KW-0274">FAD</keyword>
<keyword evidence="10" id="KW-1185">Reference proteome</keyword>
<evidence type="ECO:0000313" key="10">
    <source>
        <dbReference type="Proteomes" id="UP001596002"/>
    </source>
</evidence>
<dbReference type="SUPFAM" id="SSF55424">
    <property type="entry name" value="FAD/NAD-linked reductases, dimerisation (C-terminal) domain"/>
    <property type="match status" value="1"/>
</dbReference>
<accession>A0ABV9PZA3</accession>
<dbReference type="InterPro" id="IPR050260">
    <property type="entry name" value="FAD-bd_OxRdtase"/>
</dbReference>
<name>A0ABV9PZA3_9BACL</name>
<keyword evidence="3" id="KW-0285">Flavoprotein</keyword>
<keyword evidence="5" id="KW-0560">Oxidoreductase</keyword>
<evidence type="ECO:0000313" key="9">
    <source>
        <dbReference type="EMBL" id="MFC4767286.1"/>
    </source>
</evidence>
<evidence type="ECO:0000259" key="8">
    <source>
        <dbReference type="Pfam" id="PF07992"/>
    </source>
</evidence>
<sequence>MQKFVIVGGDAAGMSAAMQIVRRLPDASVVALEMGDTFSYAQCGLPYYIGGDIPETDNLIARSAETFRNKYGIDARTYHKVTKIHPSEKTVDFINMQSGEAGTVPYDRLLIATGARPVVPEWEGIDLQGVFVLKTIRDAERIREYVRNGEVNKCVIIGGGPIGIEMAEALSASEKKVTILDRNPQLATAWNSEIAEIAKQHMEENGVLVKPEQNVKGIVGQNGKAAAVETESETLEADLVLLAVGVAPNSELAKDAGVQLGVRNAIQVNARMETNLPGIYAAGDVAVHYHRVKKKDDYIPLGTTANKQGRIAGINMSGEQAAFAGIVGSAVMKVFELGLARTGLSRKEAEDLGMEVEVVTINTKDHAGYYPNAEDLSIQLIVEKSAGQLVGGQAAGKSGADKRVDVLATALYHELTVHELLDLDLTYAPPFNGVWDPIQQAARRF</sequence>
<dbReference type="PANTHER" id="PTHR43429">
    <property type="entry name" value="PYRIDINE NUCLEOTIDE-DISULFIDE OXIDOREDUCTASE DOMAIN-CONTAINING"/>
    <property type="match status" value="1"/>
</dbReference>
<dbReference type="InterPro" id="IPR036188">
    <property type="entry name" value="FAD/NAD-bd_sf"/>
</dbReference>
<feature type="domain" description="Pyridine nucleotide-disulphide oxidoreductase dimerisation" evidence="7">
    <location>
        <begin position="332"/>
        <end position="433"/>
    </location>
</feature>
<dbReference type="Pfam" id="PF07992">
    <property type="entry name" value="Pyr_redox_2"/>
    <property type="match status" value="1"/>
</dbReference>
<evidence type="ECO:0000259" key="7">
    <source>
        <dbReference type="Pfam" id="PF02852"/>
    </source>
</evidence>
<evidence type="ECO:0000256" key="5">
    <source>
        <dbReference type="ARBA" id="ARBA00023002"/>
    </source>
</evidence>
<keyword evidence="6" id="KW-0676">Redox-active center</keyword>
<reference evidence="10" key="1">
    <citation type="journal article" date="2019" name="Int. J. Syst. Evol. Microbiol.">
        <title>The Global Catalogue of Microorganisms (GCM) 10K type strain sequencing project: providing services to taxonomists for standard genome sequencing and annotation.</title>
        <authorList>
            <consortium name="The Broad Institute Genomics Platform"/>
            <consortium name="The Broad Institute Genome Sequencing Center for Infectious Disease"/>
            <person name="Wu L."/>
            <person name="Ma J."/>
        </authorList>
    </citation>
    <scope>NUCLEOTIDE SEQUENCE [LARGE SCALE GENOMIC DNA]</scope>
    <source>
        <strain evidence="10">WYCCWR 12678</strain>
    </source>
</reference>
<dbReference type="EMBL" id="JBHSHC010000052">
    <property type="protein sequence ID" value="MFC4767286.1"/>
    <property type="molecule type" value="Genomic_DNA"/>
</dbReference>
<evidence type="ECO:0000256" key="6">
    <source>
        <dbReference type="ARBA" id="ARBA00023284"/>
    </source>
</evidence>
<dbReference type="Gene3D" id="3.50.50.60">
    <property type="entry name" value="FAD/NAD(P)-binding domain"/>
    <property type="match status" value="2"/>
</dbReference>
<evidence type="ECO:0000256" key="1">
    <source>
        <dbReference type="ARBA" id="ARBA00001974"/>
    </source>
</evidence>
<evidence type="ECO:0000256" key="3">
    <source>
        <dbReference type="ARBA" id="ARBA00022630"/>
    </source>
</evidence>
<dbReference type="RefSeq" id="WP_380025206.1">
    <property type="nucleotide sequence ID" value="NZ_JBHSHC010000052.1"/>
</dbReference>